<evidence type="ECO:0000259" key="13">
    <source>
        <dbReference type="SMART" id="SM00478"/>
    </source>
</evidence>
<evidence type="ECO:0000256" key="3">
    <source>
        <dbReference type="ARBA" id="ARBA00022723"/>
    </source>
</evidence>
<dbReference type="InterPro" id="IPR005759">
    <property type="entry name" value="Nth"/>
</dbReference>
<feature type="binding site" evidence="12">
    <location>
        <position position="196"/>
    </location>
    <ligand>
        <name>[4Fe-4S] cluster</name>
        <dbReference type="ChEBI" id="CHEBI:49883"/>
    </ligand>
</feature>
<evidence type="ECO:0000256" key="1">
    <source>
        <dbReference type="ARBA" id="ARBA00008343"/>
    </source>
</evidence>
<comment type="similarity">
    <text evidence="1 12">Belongs to the Nth/MutY family.</text>
</comment>
<evidence type="ECO:0000313" key="14">
    <source>
        <dbReference type="EMBL" id="MBC8543305.1"/>
    </source>
</evidence>
<feature type="domain" description="HhH-GPD" evidence="13">
    <location>
        <begin position="37"/>
        <end position="184"/>
    </location>
</feature>
<evidence type="ECO:0000256" key="5">
    <source>
        <dbReference type="ARBA" id="ARBA00022801"/>
    </source>
</evidence>
<keyword evidence="10 12" id="KW-0456">Lyase</keyword>
<evidence type="ECO:0000256" key="6">
    <source>
        <dbReference type="ARBA" id="ARBA00023004"/>
    </source>
</evidence>
<keyword evidence="14" id="KW-0255">Endonuclease</keyword>
<dbReference type="GO" id="GO:0046872">
    <property type="term" value="F:metal ion binding"/>
    <property type="evidence" value="ECO:0007669"/>
    <property type="project" value="UniProtKB-KW"/>
</dbReference>
<dbReference type="InterPro" id="IPR011257">
    <property type="entry name" value="DNA_glycosylase"/>
</dbReference>
<dbReference type="InterPro" id="IPR003265">
    <property type="entry name" value="HhH-GPD_domain"/>
</dbReference>
<dbReference type="GO" id="GO:0019104">
    <property type="term" value="F:DNA N-glycosylase activity"/>
    <property type="evidence" value="ECO:0007669"/>
    <property type="project" value="UniProtKB-UniRule"/>
</dbReference>
<keyword evidence="15" id="KW-1185">Reference proteome</keyword>
<evidence type="ECO:0000256" key="12">
    <source>
        <dbReference type="HAMAP-Rule" id="MF_00942"/>
    </source>
</evidence>
<comment type="catalytic activity">
    <reaction evidence="12">
        <text>2'-deoxyribonucleotide-(2'-deoxyribose 5'-phosphate)-2'-deoxyribonucleotide-DNA = a 3'-end 2'-deoxyribonucleotide-(2,3-dehydro-2,3-deoxyribose 5'-phosphate)-DNA + a 5'-end 5'-phospho-2'-deoxyribonucleoside-DNA + H(+)</text>
        <dbReference type="Rhea" id="RHEA:66592"/>
        <dbReference type="Rhea" id="RHEA-COMP:13180"/>
        <dbReference type="Rhea" id="RHEA-COMP:16897"/>
        <dbReference type="Rhea" id="RHEA-COMP:17067"/>
        <dbReference type="ChEBI" id="CHEBI:15378"/>
        <dbReference type="ChEBI" id="CHEBI:136412"/>
        <dbReference type="ChEBI" id="CHEBI:157695"/>
        <dbReference type="ChEBI" id="CHEBI:167181"/>
        <dbReference type="EC" id="4.2.99.18"/>
    </reaction>
</comment>
<dbReference type="GO" id="GO:0003677">
    <property type="term" value="F:DNA binding"/>
    <property type="evidence" value="ECO:0007669"/>
    <property type="project" value="UniProtKB-UniRule"/>
</dbReference>
<dbReference type="InterPro" id="IPR004036">
    <property type="entry name" value="Endonuclease-III-like_CS2"/>
</dbReference>
<feature type="binding site" evidence="12">
    <location>
        <position position="186"/>
    </location>
    <ligand>
        <name>[4Fe-4S] cluster</name>
        <dbReference type="ChEBI" id="CHEBI:49883"/>
    </ligand>
</feature>
<dbReference type="EMBL" id="JACRSQ010000008">
    <property type="protein sequence ID" value="MBC8543305.1"/>
    <property type="molecule type" value="Genomic_DNA"/>
</dbReference>
<feature type="binding site" evidence="12">
    <location>
        <position position="193"/>
    </location>
    <ligand>
        <name>[4Fe-4S] cluster</name>
        <dbReference type="ChEBI" id="CHEBI:49883"/>
    </ligand>
</feature>
<protein>
    <recommendedName>
        <fullName evidence="12">Endonuclease III</fullName>
        <ecNumber evidence="12">4.2.99.18</ecNumber>
    </recommendedName>
    <alternativeName>
        <fullName evidence="12">DNA-(apurinic or apyrimidinic site) lyase</fullName>
    </alternativeName>
</protein>
<keyword evidence="8 12" id="KW-0238">DNA-binding</keyword>
<keyword evidence="7 12" id="KW-0411">Iron-sulfur</keyword>
<dbReference type="EC" id="4.2.99.18" evidence="12"/>
<gene>
    <name evidence="12 14" type="primary">nth</name>
    <name evidence="14" type="ORF">H8730_07085</name>
</gene>
<dbReference type="PIRSF" id="PIRSF001435">
    <property type="entry name" value="Nth"/>
    <property type="match status" value="1"/>
</dbReference>
<dbReference type="SMART" id="SM00478">
    <property type="entry name" value="ENDO3c"/>
    <property type="match status" value="1"/>
</dbReference>
<dbReference type="NCBIfam" id="TIGR01083">
    <property type="entry name" value="nth"/>
    <property type="match status" value="1"/>
</dbReference>
<dbReference type="FunFam" id="1.10.340.30:FF:000001">
    <property type="entry name" value="Endonuclease III"/>
    <property type="match status" value="1"/>
</dbReference>
<name>A0A926I1H8_9FIRM</name>
<reference evidence="14" key="1">
    <citation type="submission" date="2020-08" db="EMBL/GenBank/DDBJ databases">
        <title>Genome public.</title>
        <authorList>
            <person name="Liu C."/>
            <person name="Sun Q."/>
        </authorList>
    </citation>
    <scope>NUCLEOTIDE SEQUENCE</scope>
    <source>
        <strain evidence="14">NSJ-32</strain>
    </source>
</reference>
<dbReference type="Proteomes" id="UP000657006">
    <property type="component" value="Unassembled WGS sequence"/>
</dbReference>
<sequence>MTKKTERILQGLREAYPDVRCELNFETPLQLLTATVLSAQTTDRQVNKVTEVLFRDCPGLEALLALSEEEIAQYIHTLGFYNTKARNLFRLFRQLADQFGGEVPRTMEELTTLPGVGRKTANVVMSNAFGIPAIAVDTHVFRVSNRIGLANATTVEETEKQLQKAIRKDLWSLSHHLLIFHGRRCCSARGPKCEECGISQDCRQRQDEMTGRGEER</sequence>
<evidence type="ECO:0000256" key="11">
    <source>
        <dbReference type="ARBA" id="ARBA00023295"/>
    </source>
</evidence>
<keyword evidence="14" id="KW-0540">Nuclease</keyword>
<dbReference type="RefSeq" id="WP_177719578.1">
    <property type="nucleotide sequence ID" value="NZ_JACRSQ010000008.1"/>
</dbReference>
<dbReference type="Pfam" id="PF00730">
    <property type="entry name" value="HhH-GPD"/>
    <property type="match status" value="1"/>
</dbReference>
<dbReference type="Gene3D" id="1.10.1670.10">
    <property type="entry name" value="Helix-hairpin-Helix base-excision DNA repair enzymes (C-terminal)"/>
    <property type="match status" value="1"/>
</dbReference>
<evidence type="ECO:0000256" key="9">
    <source>
        <dbReference type="ARBA" id="ARBA00023204"/>
    </source>
</evidence>
<keyword evidence="3 12" id="KW-0479">Metal-binding</keyword>
<dbReference type="PANTHER" id="PTHR10359">
    <property type="entry name" value="A/G-SPECIFIC ADENINE GLYCOSYLASE/ENDONUCLEASE III"/>
    <property type="match status" value="1"/>
</dbReference>
<evidence type="ECO:0000256" key="7">
    <source>
        <dbReference type="ARBA" id="ARBA00023014"/>
    </source>
</evidence>
<dbReference type="AlphaFoldDB" id="A0A926I1H8"/>
<evidence type="ECO:0000256" key="8">
    <source>
        <dbReference type="ARBA" id="ARBA00023125"/>
    </source>
</evidence>
<proteinExistence type="inferred from homology"/>
<dbReference type="HAMAP" id="MF_00942">
    <property type="entry name" value="Nth"/>
    <property type="match status" value="1"/>
</dbReference>
<keyword evidence="5 12" id="KW-0378">Hydrolase</keyword>
<evidence type="ECO:0000313" key="15">
    <source>
        <dbReference type="Proteomes" id="UP000657006"/>
    </source>
</evidence>
<feature type="binding site" evidence="12">
    <location>
        <position position="202"/>
    </location>
    <ligand>
        <name>[4Fe-4S] cluster</name>
        <dbReference type="ChEBI" id="CHEBI:49883"/>
    </ligand>
</feature>
<evidence type="ECO:0000256" key="2">
    <source>
        <dbReference type="ARBA" id="ARBA00022485"/>
    </source>
</evidence>
<dbReference type="GO" id="GO:0006285">
    <property type="term" value="P:base-excision repair, AP site formation"/>
    <property type="evidence" value="ECO:0007669"/>
    <property type="project" value="TreeGrafter"/>
</dbReference>
<dbReference type="Pfam" id="PF00633">
    <property type="entry name" value="HHH"/>
    <property type="match status" value="1"/>
</dbReference>
<dbReference type="InterPro" id="IPR023170">
    <property type="entry name" value="HhH_base_excis_C"/>
</dbReference>
<evidence type="ECO:0000256" key="4">
    <source>
        <dbReference type="ARBA" id="ARBA00022763"/>
    </source>
</evidence>
<comment type="caution">
    <text evidence="14">The sequence shown here is derived from an EMBL/GenBank/DDBJ whole genome shotgun (WGS) entry which is preliminary data.</text>
</comment>
<keyword evidence="4 12" id="KW-0227">DNA damage</keyword>
<comment type="function">
    <text evidence="12">DNA repair enzyme that has both DNA N-glycosylase activity and AP-lyase activity. The DNA N-glycosylase activity releases various damaged pyrimidines from DNA by cleaving the N-glycosidic bond, leaving an AP (apurinic/apyrimidinic) site. The AP-lyase activity cleaves the phosphodiester bond 3' to the AP site by a beta-elimination, leaving a 3'-terminal unsaturated sugar and a product with a terminal 5'-phosphate.</text>
</comment>
<organism evidence="14 15">
    <name type="scientific">Bianquea renquensis</name>
    <dbReference type="NCBI Taxonomy" id="2763661"/>
    <lineage>
        <taxon>Bacteria</taxon>
        <taxon>Bacillati</taxon>
        <taxon>Bacillota</taxon>
        <taxon>Clostridia</taxon>
        <taxon>Eubacteriales</taxon>
        <taxon>Bianqueaceae</taxon>
        <taxon>Bianquea</taxon>
    </lineage>
</organism>
<dbReference type="PANTHER" id="PTHR10359:SF18">
    <property type="entry name" value="ENDONUCLEASE III"/>
    <property type="match status" value="1"/>
</dbReference>
<evidence type="ECO:0000256" key="10">
    <source>
        <dbReference type="ARBA" id="ARBA00023239"/>
    </source>
</evidence>
<keyword evidence="11 12" id="KW-0326">Glycosidase</keyword>
<keyword evidence="9 12" id="KW-0234">DNA repair</keyword>
<accession>A0A926I1H8</accession>
<dbReference type="SUPFAM" id="SSF48150">
    <property type="entry name" value="DNA-glycosylase"/>
    <property type="match status" value="1"/>
</dbReference>
<dbReference type="InterPro" id="IPR000445">
    <property type="entry name" value="HhH_motif"/>
</dbReference>
<dbReference type="Gene3D" id="1.10.340.30">
    <property type="entry name" value="Hypothetical protein, domain 2"/>
    <property type="match status" value="1"/>
</dbReference>
<keyword evidence="2 12" id="KW-0004">4Fe-4S</keyword>
<dbReference type="PROSITE" id="PS01155">
    <property type="entry name" value="ENDONUCLEASE_III_2"/>
    <property type="match status" value="1"/>
</dbReference>
<dbReference type="FunFam" id="1.10.1670.10:FF:000001">
    <property type="entry name" value="Endonuclease III"/>
    <property type="match status" value="1"/>
</dbReference>
<dbReference type="GO" id="GO:0140078">
    <property type="term" value="F:class I DNA-(apurinic or apyrimidinic site) endonuclease activity"/>
    <property type="evidence" value="ECO:0007669"/>
    <property type="project" value="UniProtKB-EC"/>
</dbReference>
<comment type="cofactor">
    <cofactor evidence="12">
        <name>[4Fe-4S] cluster</name>
        <dbReference type="ChEBI" id="CHEBI:49883"/>
    </cofactor>
    <text evidence="12">Binds 1 [4Fe-4S] cluster.</text>
</comment>
<dbReference type="CDD" id="cd00056">
    <property type="entry name" value="ENDO3c"/>
    <property type="match status" value="1"/>
</dbReference>
<dbReference type="GO" id="GO:0051539">
    <property type="term" value="F:4 iron, 4 sulfur cluster binding"/>
    <property type="evidence" value="ECO:0007669"/>
    <property type="project" value="UniProtKB-UniRule"/>
</dbReference>
<keyword evidence="6 12" id="KW-0408">Iron</keyword>